<feature type="region of interest" description="Disordered" evidence="1">
    <location>
        <begin position="46"/>
        <end position="109"/>
    </location>
</feature>
<evidence type="ECO:0000313" key="3">
    <source>
        <dbReference type="Proteomes" id="UP000031675"/>
    </source>
</evidence>
<reference evidence="3" key="1">
    <citation type="journal article" date="2015" name="Chem. Biol.">
        <title>Structure, bioactivity, and resistance mechanism of streptomonomicin, an unusual lasso Peptide from an understudied halophilic actinomycete.</title>
        <authorList>
            <person name="Metelev M."/>
            <person name="Tietz J.I."/>
            <person name="Melby J.O."/>
            <person name="Blair P.M."/>
            <person name="Zhu L."/>
            <person name="Livnat I."/>
            <person name="Severinov K."/>
            <person name="Mitchell D.A."/>
        </authorList>
    </citation>
    <scope>NUCLEOTIDE SEQUENCE [LARGE SCALE GENOMIC DNA]</scope>
    <source>
        <strain evidence="3">YIM 90003</strain>
    </source>
</reference>
<comment type="caution">
    <text evidence="2">The sequence shown here is derived from an EMBL/GenBank/DDBJ whole genome shotgun (WGS) entry which is preliminary data.</text>
</comment>
<dbReference type="AlphaFoldDB" id="A0A0C2JKX3"/>
<name>A0A0C2JKX3_9ACTN</name>
<evidence type="ECO:0000256" key="1">
    <source>
        <dbReference type="SAM" id="MobiDB-lite"/>
    </source>
</evidence>
<gene>
    <name evidence="2" type="ORF">LP52_06980</name>
</gene>
<proteinExistence type="predicted"/>
<dbReference type="EMBL" id="JROO01000010">
    <property type="protein sequence ID" value="KIH99600.1"/>
    <property type="molecule type" value="Genomic_DNA"/>
</dbReference>
<protein>
    <submittedName>
        <fullName evidence="2">Uncharacterized protein</fullName>
    </submittedName>
</protein>
<evidence type="ECO:0000313" key="2">
    <source>
        <dbReference type="EMBL" id="KIH99600.1"/>
    </source>
</evidence>
<sequence length="109" mass="11829">MTEAKLLTLTWASMASGMLSPVRLNTQVMMMLNARQKIRNAAGRVQLASGQPPHSVRNSGRCHTAHNGPRSIVPNSGPNRRCMRGRAKSRQPGSSASPVVRIRRSRAGT</sequence>
<organism evidence="2 3">
    <name type="scientific">Streptomonospora alba</name>
    <dbReference type="NCBI Taxonomy" id="183763"/>
    <lineage>
        <taxon>Bacteria</taxon>
        <taxon>Bacillati</taxon>
        <taxon>Actinomycetota</taxon>
        <taxon>Actinomycetes</taxon>
        <taxon>Streptosporangiales</taxon>
        <taxon>Nocardiopsidaceae</taxon>
        <taxon>Streptomonospora</taxon>
    </lineage>
</organism>
<accession>A0A0C2JKX3</accession>
<keyword evidence="3" id="KW-1185">Reference proteome</keyword>
<dbReference type="Proteomes" id="UP000031675">
    <property type="component" value="Unassembled WGS sequence"/>
</dbReference>